<dbReference type="EMBL" id="RHFK02000001">
    <property type="protein sequence ID" value="TWW82201.1"/>
    <property type="molecule type" value="Genomic_DNA"/>
</dbReference>
<accession>A0A5C6PTH2</accession>
<gene>
    <name evidence="1" type="ORF">D4764_01G0020160</name>
</gene>
<evidence type="ECO:0000313" key="2">
    <source>
        <dbReference type="Proteomes" id="UP000324091"/>
    </source>
</evidence>
<dbReference type="InterPro" id="IPR036915">
    <property type="entry name" value="Cyclin-like_sf"/>
</dbReference>
<dbReference type="Proteomes" id="UP000324091">
    <property type="component" value="Chromosome 1"/>
</dbReference>
<protein>
    <submittedName>
        <fullName evidence="1">Cyclin N-terminal domain-containing protein 1</fullName>
    </submittedName>
</protein>
<dbReference type="AlphaFoldDB" id="A0A5C6PTH2"/>
<name>A0A5C6PTH2_9TELE</name>
<proteinExistence type="predicted"/>
<dbReference type="SUPFAM" id="SSF47954">
    <property type="entry name" value="Cyclin-like"/>
    <property type="match status" value="1"/>
</dbReference>
<reference evidence="1 2" key="1">
    <citation type="submission" date="2019-04" db="EMBL/GenBank/DDBJ databases">
        <title>Chromosome genome assembly for Takifugu flavidus.</title>
        <authorList>
            <person name="Xiao S."/>
        </authorList>
    </citation>
    <scope>NUCLEOTIDE SEQUENCE [LARGE SCALE GENOMIC DNA]</scope>
    <source>
        <strain evidence="1">HTHZ2018</strain>
        <tissue evidence="1">Muscle</tissue>
    </source>
</reference>
<evidence type="ECO:0000313" key="1">
    <source>
        <dbReference type="EMBL" id="TWW82201.1"/>
    </source>
</evidence>
<comment type="caution">
    <text evidence="1">The sequence shown here is derived from an EMBL/GenBank/DDBJ whole genome shotgun (WGS) entry which is preliminary data.</text>
</comment>
<dbReference type="Gene3D" id="1.10.472.10">
    <property type="entry name" value="Cyclin-like"/>
    <property type="match status" value="2"/>
</dbReference>
<organism evidence="1 2">
    <name type="scientific">Takifugu flavidus</name>
    <name type="common">sansaifugu</name>
    <dbReference type="NCBI Taxonomy" id="433684"/>
    <lineage>
        <taxon>Eukaryota</taxon>
        <taxon>Metazoa</taxon>
        <taxon>Chordata</taxon>
        <taxon>Craniata</taxon>
        <taxon>Vertebrata</taxon>
        <taxon>Euteleostomi</taxon>
        <taxon>Actinopterygii</taxon>
        <taxon>Neopterygii</taxon>
        <taxon>Teleostei</taxon>
        <taxon>Neoteleostei</taxon>
        <taxon>Acanthomorphata</taxon>
        <taxon>Eupercaria</taxon>
        <taxon>Tetraodontiformes</taxon>
        <taxon>Tetradontoidea</taxon>
        <taxon>Tetraodontidae</taxon>
        <taxon>Takifugu</taxon>
    </lineage>
</organism>
<keyword evidence="2" id="KW-1185">Reference proteome</keyword>
<dbReference type="GO" id="GO:0007131">
    <property type="term" value="P:reciprocal meiotic recombination"/>
    <property type="evidence" value="ECO:0007669"/>
    <property type="project" value="TreeGrafter"/>
</dbReference>
<dbReference type="PANTHER" id="PTHR21615:SF2">
    <property type="entry name" value="CYCLIN N-TERMINAL DOMAIN-CONTAINING PROTEIN 1"/>
    <property type="match status" value="1"/>
</dbReference>
<sequence length="348" mass="39212">MKFRDASADLLSDFLTNLNKINKFKLRNVSNCSENFRDARLTEYIFLMTKELKLDPAAGFHAVEILQKFIVKHLSELLTEPTPQGATEGGMFDMLKENFPVLIFSCVQLSSKLSFLTQRIDNDTAVRFLHSVGHSVSKQALLESELMVLKVLEFRINDPNPLTYVEVLLEVLGNNQPSIPVERLHELCHHVLQFVSLERKAIFDSLLVSTTQCASPSKEQRYGVVVPGQVVAVMAEWMSSWVGAPDSSSICQREAELECAVLKKKANLRKLPNSTLNREKFVAVTEDYMLLGVGVIAVASFIHWLEKWKQIVEELSHITGISSRSISDFARVTLMHIVRDPSSCNHLP</sequence>
<dbReference type="GO" id="GO:0035861">
    <property type="term" value="C:site of double-strand break"/>
    <property type="evidence" value="ECO:0007669"/>
    <property type="project" value="TreeGrafter"/>
</dbReference>
<dbReference type="PANTHER" id="PTHR21615">
    <property type="entry name" value="CYCLIN N-TERMINAL DOMAIN-CONTAINING PROTEIN 1"/>
    <property type="match status" value="1"/>
</dbReference>